<gene>
    <name evidence="1" type="ORF">BECKH772A_GA0070896_1000136</name>
    <name evidence="2" type="ORF">BECKH772B_GA0070898_1000128</name>
    <name evidence="3" type="ORF">BECKH772C_GA0070978_1000236</name>
</gene>
<protein>
    <submittedName>
        <fullName evidence="3">Uncharacterized protein</fullName>
    </submittedName>
</protein>
<accession>A0A450USM7</accession>
<reference evidence="3" key="1">
    <citation type="submission" date="2019-02" db="EMBL/GenBank/DDBJ databases">
        <authorList>
            <person name="Gruber-Vodicka R. H."/>
            <person name="Seah K. B. B."/>
        </authorList>
    </citation>
    <scope>NUCLEOTIDE SEQUENCE</scope>
    <source>
        <strain evidence="3">BECK_SA2B12</strain>
        <strain evidence="1">BECK_SA2B15</strain>
        <strain evidence="2">BECK_SA2B20</strain>
    </source>
</reference>
<dbReference type="AlphaFoldDB" id="A0A450USM7"/>
<organism evidence="3">
    <name type="scientific">Candidatus Kentrum eta</name>
    <dbReference type="NCBI Taxonomy" id="2126337"/>
    <lineage>
        <taxon>Bacteria</taxon>
        <taxon>Pseudomonadati</taxon>
        <taxon>Pseudomonadota</taxon>
        <taxon>Gammaproteobacteria</taxon>
        <taxon>Candidatus Kentrum</taxon>
    </lineage>
</organism>
<dbReference type="EMBL" id="CAADFJ010000002">
    <property type="protein sequence ID" value="VFJ95466.1"/>
    <property type="molecule type" value="Genomic_DNA"/>
</dbReference>
<sequence>MNIDMDTDMNIDAVAMMRRIRDDLSRKIEGMTWEEKNEFFKKSITSFGFITDRKNGGQACADSADFASLPGNAHPEMRKALPFDSGDKVEIMIPKQEPATPPRKQRAVGEYAGRIRMADDFTAPLPDGFWTGES</sequence>
<evidence type="ECO:0000313" key="3">
    <source>
        <dbReference type="EMBL" id="VFJ95466.1"/>
    </source>
</evidence>
<evidence type="ECO:0000313" key="1">
    <source>
        <dbReference type="EMBL" id="VFJ86378.1"/>
    </source>
</evidence>
<dbReference type="EMBL" id="CAADFI010000001">
    <property type="protein sequence ID" value="VFJ88247.1"/>
    <property type="molecule type" value="Genomic_DNA"/>
</dbReference>
<evidence type="ECO:0000313" key="2">
    <source>
        <dbReference type="EMBL" id="VFJ88247.1"/>
    </source>
</evidence>
<proteinExistence type="predicted"/>
<dbReference type="EMBL" id="CAADFG010000001">
    <property type="protein sequence ID" value="VFJ86378.1"/>
    <property type="molecule type" value="Genomic_DNA"/>
</dbReference>
<name>A0A450USM7_9GAMM</name>